<feature type="region of interest" description="Disordered" evidence="1">
    <location>
        <begin position="38"/>
        <end position="61"/>
    </location>
</feature>
<dbReference type="GO" id="GO:0046983">
    <property type="term" value="F:protein dimerization activity"/>
    <property type="evidence" value="ECO:0007669"/>
    <property type="project" value="InterPro"/>
</dbReference>
<organism evidence="3 4">
    <name type="scientific">Cuscuta campestris</name>
    <dbReference type="NCBI Taxonomy" id="132261"/>
    <lineage>
        <taxon>Eukaryota</taxon>
        <taxon>Viridiplantae</taxon>
        <taxon>Streptophyta</taxon>
        <taxon>Embryophyta</taxon>
        <taxon>Tracheophyta</taxon>
        <taxon>Spermatophyta</taxon>
        <taxon>Magnoliopsida</taxon>
        <taxon>eudicotyledons</taxon>
        <taxon>Gunneridae</taxon>
        <taxon>Pentapetalae</taxon>
        <taxon>asterids</taxon>
        <taxon>lamiids</taxon>
        <taxon>Solanales</taxon>
        <taxon>Convolvulaceae</taxon>
        <taxon>Cuscuteae</taxon>
        <taxon>Cuscuta</taxon>
        <taxon>Cuscuta subgen. Grammica</taxon>
        <taxon>Cuscuta sect. Cleistogrammica</taxon>
    </lineage>
</organism>
<keyword evidence="4" id="KW-1185">Reference proteome</keyword>
<evidence type="ECO:0000259" key="2">
    <source>
        <dbReference type="Pfam" id="PF05699"/>
    </source>
</evidence>
<dbReference type="EMBL" id="OOIL02006673">
    <property type="protein sequence ID" value="VFQ99829.1"/>
    <property type="molecule type" value="Genomic_DNA"/>
</dbReference>
<evidence type="ECO:0000313" key="3">
    <source>
        <dbReference type="EMBL" id="VFQ99829.1"/>
    </source>
</evidence>
<dbReference type="SUPFAM" id="SSF53098">
    <property type="entry name" value="Ribonuclease H-like"/>
    <property type="match status" value="1"/>
</dbReference>
<gene>
    <name evidence="3" type="ORF">CCAM_LOCUS41605</name>
</gene>
<dbReference type="OrthoDB" id="999560at2759"/>
<sequence>MSYIKYCYEKLLEDEKEALSKVSKIQSNLGKLLAEYESNVGTTSSPRPTSQNHTSLSTSRKRKCRYDFLADYDNEQALSESSTKTKLETYLNDPKESHITDFDILDFWKTNESRYGQLSYLARDILSVPLIPVA</sequence>
<dbReference type="PANTHER" id="PTHR23272:SF184">
    <property type="entry name" value="OS03G0311250 PROTEIN"/>
    <property type="match status" value="1"/>
</dbReference>
<evidence type="ECO:0000256" key="1">
    <source>
        <dbReference type="SAM" id="MobiDB-lite"/>
    </source>
</evidence>
<feature type="compositionally biased region" description="Polar residues" evidence="1">
    <location>
        <begin position="39"/>
        <end position="58"/>
    </location>
</feature>
<name>A0A484NFX7_9ASTE</name>
<dbReference type="AlphaFoldDB" id="A0A484NFX7"/>
<reference evidence="3 4" key="1">
    <citation type="submission" date="2018-04" db="EMBL/GenBank/DDBJ databases">
        <authorList>
            <person name="Vogel A."/>
        </authorList>
    </citation>
    <scope>NUCLEOTIDE SEQUENCE [LARGE SCALE GENOMIC DNA]</scope>
</reference>
<dbReference type="PANTHER" id="PTHR23272">
    <property type="entry name" value="BED FINGER-RELATED"/>
    <property type="match status" value="1"/>
</dbReference>
<evidence type="ECO:0000313" key="4">
    <source>
        <dbReference type="Proteomes" id="UP000595140"/>
    </source>
</evidence>
<proteinExistence type="predicted"/>
<dbReference type="Pfam" id="PF05699">
    <property type="entry name" value="Dimer_Tnp_hAT"/>
    <property type="match status" value="1"/>
</dbReference>
<dbReference type="InterPro" id="IPR008906">
    <property type="entry name" value="HATC_C_dom"/>
</dbReference>
<dbReference type="Proteomes" id="UP000595140">
    <property type="component" value="Unassembled WGS sequence"/>
</dbReference>
<feature type="domain" description="HAT C-terminal dimerisation" evidence="2">
    <location>
        <begin position="87"/>
        <end position="130"/>
    </location>
</feature>
<dbReference type="InterPro" id="IPR012337">
    <property type="entry name" value="RNaseH-like_sf"/>
</dbReference>
<protein>
    <recommendedName>
        <fullName evidence="2">HAT C-terminal dimerisation domain-containing protein</fullName>
    </recommendedName>
</protein>
<accession>A0A484NFX7</accession>